<name>A0A0L0FEP5_9EUKA</name>
<dbReference type="Proteomes" id="UP000054560">
    <property type="component" value="Unassembled WGS sequence"/>
</dbReference>
<dbReference type="GeneID" id="25912739"/>
<sequence>MRCDLFKSCDSNCTRELTNCVYLAMLQAQVTYSAEVREPVESRDVLMADISSQEDAIELDELQAYMKDPKVTLHDKVTRVSRALDQLREDRKARIEEAMKETVAVLENIAEDVMRHCGEVASVSLDIQQARIDQIMAVLREIARNDDKCALHKSSLQRVYNQVVSKVV</sequence>
<proteinExistence type="predicted"/>
<evidence type="ECO:0000313" key="2">
    <source>
        <dbReference type="Proteomes" id="UP000054560"/>
    </source>
</evidence>
<dbReference type="RefSeq" id="XP_014149139.1">
    <property type="nucleotide sequence ID" value="XM_014293664.1"/>
</dbReference>
<reference evidence="1 2" key="1">
    <citation type="submission" date="2011-02" db="EMBL/GenBank/DDBJ databases">
        <title>The Genome Sequence of Sphaeroforma arctica JP610.</title>
        <authorList>
            <consortium name="The Broad Institute Genome Sequencing Platform"/>
            <person name="Russ C."/>
            <person name="Cuomo C."/>
            <person name="Young S.K."/>
            <person name="Zeng Q."/>
            <person name="Gargeya S."/>
            <person name="Alvarado L."/>
            <person name="Berlin A."/>
            <person name="Chapman S.B."/>
            <person name="Chen Z."/>
            <person name="Freedman E."/>
            <person name="Gellesch M."/>
            <person name="Goldberg J."/>
            <person name="Griggs A."/>
            <person name="Gujja S."/>
            <person name="Heilman E."/>
            <person name="Heiman D."/>
            <person name="Howarth C."/>
            <person name="Mehta T."/>
            <person name="Neiman D."/>
            <person name="Pearson M."/>
            <person name="Roberts A."/>
            <person name="Saif S."/>
            <person name="Shea T."/>
            <person name="Shenoy N."/>
            <person name="Sisk P."/>
            <person name="Stolte C."/>
            <person name="Sykes S."/>
            <person name="White J."/>
            <person name="Yandava C."/>
            <person name="Burger G."/>
            <person name="Gray M.W."/>
            <person name="Holland P.W.H."/>
            <person name="King N."/>
            <person name="Lang F.B.F."/>
            <person name="Roger A.J."/>
            <person name="Ruiz-Trillo I."/>
            <person name="Haas B."/>
            <person name="Nusbaum C."/>
            <person name="Birren B."/>
        </authorList>
    </citation>
    <scope>NUCLEOTIDE SEQUENCE [LARGE SCALE GENOMIC DNA]</scope>
    <source>
        <strain evidence="1 2">JP610</strain>
    </source>
</reference>
<evidence type="ECO:0000313" key="1">
    <source>
        <dbReference type="EMBL" id="KNC75237.1"/>
    </source>
</evidence>
<dbReference type="AlphaFoldDB" id="A0A0L0FEP5"/>
<accession>A0A0L0FEP5</accession>
<organism evidence="1 2">
    <name type="scientific">Sphaeroforma arctica JP610</name>
    <dbReference type="NCBI Taxonomy" id="667725"/>
    <lineage>
        <taxon>Eukaryota</taxon>
        <taxon>Ichthyosporea</taxon>
        <taxon>Ichthyophonida</taxon>
        <taxon>Sphaeroforma</taxon>
    </lineage>
</organism>
<gene>
    <name evidence="1" type="ORF">SARC_12235</name>
</gene>
<protein>
    <submittedName>
        <fullName evidence="1">Uncharacterized protein</fullName>
    </submittedName>
</protein>
<keyword evidence="2" id="KW-1185">Reference proteome</keyword>
<dbReference type="EMBL" id="KQ243758">
    <property type="protein sequence ID" value="KNC75237.1"/>
    <property type="molecule type" value="Genomic_DNA"/>
</dbReference>